<reference evidence="6 7" key="1">
    <citation type="submission" date="2016-10" db="EMBL/GenBank/DDBJ databases">
        <authorList>
            <person name="de Groot N.N."/>
        </authorList>
    </citation>
    <scope>NUCLEOTIDE SEQUENCE [LARGE SCALE GENOMIC DNA]</scope>
    <source>
        <strain evidence="6 7">CGMCC 1.3801</strain>
    </source>
</reference>
<dbReference type="STRING" id="329186.SAMN02927925_01839"/>
<evidence type="ECO:0000256" key="2">
    <source>
        <dbReference type="ARBA" id="ARBA00012000"/>
    </source>
</evidence>
<dbReference type="Pfam" id="PF00730">
    <property type="entry name" value="HhH-GPD"/>
    <property type="match status" value="1"/>
</dbReference>
<dbReference type="eggNOG" id="COG0122">
    <property type="taxonomic scope" value="Bacteria"/>
</dbReference>
<dbReference type="CDD" id="cd00056">
    <property type="entry name" value="ENDO3c"/>
    <property type="match status" value="1"/>
</dbReference>
<dbReference type="PANTHER" id="PTHR43003">
    <property type="entry name" value="DNA-3-METHYLADENINE GLYCOSYLASE"/>
    <property type="match status" value="1"/>
</dbReference>
<dbReference type="GO" id="GO:0008725">
    <property type="term" value="F:DNA-3-methyladenine glycosylase activity"/>
    <property type="evidence" value="ECO:0007669"/>
    <property type="project" value="TreeGrafter"/>
</dbReference>
<dbReference type="GO" id="GO:0005737">
    <property type="term" value="C:cytoplasm"/>
    <property type="evidence" value="ECO:0007669"/>
    <property type="project" value="TreeGrafter"/>
</dbReference>
<keyword evidence="4" id="KW-0234">DNA repair</keyword>
<dbReference type="InterPro" id="IPR003265">
    <property type="entry name" value="HhH-GPD_domain"/>
</dbReference>
<dbReference type="GO" id="GO:0006307">
    <property type="term" value="P:DNA alkylation repair"/>
    <property type="evidence" value="ECO:0007669"/>
    <property type="project" value="TreeGrafter"/>
</dbReference>
<dbReference type="Proteomes" id="UP000182124">
    <property type="component" value="Unassembled WGS sequence"/>
</dbReference>
<dbReference type="EMBL" id="FMTY01000004">
    <property type="protein sequence ID" value="SCX12684.1"/>
    <property type="molecule type" value="Genomic_DNA"/>
</dbReference>
<dbReference type="InterPro" id="IPR051912">
    <property type="entry name" value="Alkylbase_DNA_Glycosylase/TA"/>
</dbReference>
<dbReference type="EC" id="3.2.2.21" evidence="2"/>
<name>A0A1G4VVV3_9FLAO</name>
<evidence type="ECO:0000313" key="7">
    <source>
        <dbReference type="Proteomes" id="UP000182124"/>
    </source>
</evidence>
<evidence type="ECO:0000256" key="3">
    <source>
        <dbReference type="ARBA" id="ARBA00022763"/>
    </source>
</evidence>
<evidence type="ECO:0000313" key="6">
    <source>
        <dbReference type="EMBL" id="SCX12684.1"/>
    </source>
</evidence>
<dbReference type="AlphaFoldDB" id="A0A1G4VVV3"/>
<dbReference type="InterPro" id="IPR011257">
    <property type="entry name" value="DNA_glycosylase"/>
</dbReference>
<proteinExistence type="predicted"/>
<gene>
    <name evidence="6" type="ORF">SAMN02927925_01839</name>
</gene>
<dbReference type="Gene3D" id="1.10.340.30">
    <property type="entry name" value="Hypothetical protein, domain 2"/>
    <property type="match status" value="1"/>
</dbReference>
<dbReference type="GO" id="GO:0043916">
    <property type="term" value="F:DNA-7-methylguanine glycosylase activity"/>
    <property type="evidence" value="ECO:0007669"/>
    <property type="project" value="TreeGrafter"/>
</dbReference>
<feature type="domain" description="HhH-GPD" evidence="5">
    <location>
        <begin position="42"/>
        <end position="194"/>
    </location>
</feature>
<comment type="catalytic activity">
    <reaction evidence="1">
        <text>Hydrolysis of alkylated DNA, releasing 3-methyladenine, 3-methylguanine, 7-methylguanine and 7-methyladenine.</text>
        <dbReference type="EC" id="3.2.2.21"/>
    </reaction>
</comment>
<dbReference type="GO" id="GO:0032993">
    <property type="term" value="C:protein-DNA complex"/>
    <property type="evidence" value="ECO:0007669"/>
    <property type="project" value="TreeGrafter"/>
</dbReference>
<keyword evidence="3" id="KW-0227">DNA damage</keyword>
<evidence type="ECO:0000256" key="1">
    <source>
        <dbReference type="ARBA" id="ARBA00000086"/>
    </source>
</evidence>
<dbReference type="PANTHER" id="PTHR43003:SF5">
    <property type="entry name" value="DNA-3-METHYLADENINE GLYCOSYLASE"/>
    <property type="match status" value="1"/>
</dbReference>
<evidence type="ECO:0000256" key="4">
    <source>
        <dbReference type="ARBA" id="ARBA00023204"/>
    </source>
</evidence>
<dbReference type="GO" id="GO:0032131">
    <property type="term" value="F:alkylated DNA binding"/>
    <property type="evidence" value="ECO:0007669"/>
    <property type="project" value="TreeGrafter"/>
</dbReference>
<sequence length="200" mass="22857">MKNAIAHLLKCEEKFQSIVDLYGEPTFVQRPPGFETLCLLILEQQVSIDSAKATFNRIKAAIPDFSPETVMVFSDEEFRGCGVSRQKTKYLKALSEAILEGTLDIEGLADKDVVTVREELIKIKGIGHWTIDVYLMFCLQSPDIIPLGDIAVVNTIKELFDIHDKEAMAVYAENWKPHRSAATFFLWHYYLQKRGRKQPY</sequence>
<dbReference type="SUPFAM" id="SSF48150">
    <property type="entry name" value="DNA-glycosylase"/>
    <property type="match status" value="1"/>
</dbReference>
<evidence type="ECO:0000259" key="5">
    <source>
        <dbReference type="SMART" id="SM00478"/>
    </source>
</evidence>
<protein>
    <recommendedName>
        <fullName evidence="2">DNA-3-methyladenine glycosylase II</fullName>
        <ecNumber evidence="2">3.2.2.21</ecNumber>
    </recommendedName>
</protein>
<dbReference type="RefSeq" id="WP_023575963.1">
    <property type="nucleotide sequence ID" value="NZ_CBCSBQ010000001.1"/>
</dbReference>
<dbReference type="Gene3D" id="1.10.1670.40">
    <property type="match status" value="1"/>
</dbReference>
<dbReference type="GO" id="GO:0006285">
    <property type="term" value="P:base-excision repair, AP site formation"/>
    <property type="evidence" value="ECO:0007669"/>
    <property type="project" value="TreeGrafter"/>
</dbReference>
<dbReference type="SMART" id="SM00478">
    <property type="entry name" value="ENDO3c"/>
    <property type="match status" value="1"/>
</dbReference>
<organism evidence="6 7">
    <name type="scientific">Flavobacterium saliperosum</name>
    <dbReference type="NCBI Taxonomy" id="329186"/>
    <lineage>
        <taxon>Bacteria</taxon>
        <taxon>Pseudomonadati</taxon>
        <taxon>Bacteroidota</taxon>
        <taxon>Flavobacteriia</taxon>
        <taxon>Flavobacteriales</taxon>
        <taxon>Flavobacteriaceae</taxon>
        <taxon>Flavobacterium</taxon>
    </lineage>
</organism>
<accession>A0A1G4VVV3</accession>